<dbReference type="SUPFAM" id="SSF52540">
    <property type="entry name" value="P-loop containing nucleoside triphosphate hydrolases"/>
    <property type="match status" value="1"/>
</dbReference>
<dbReference type="GO" id="GO:0008146">
    <property type="term" value="F:sulfotransferase activity"/>
    <property type="evidence" value="ECO:0007669"/>
    <property type="project" value="InterPro"/>
</dbReference>
<organism evidence="5 6">
    <name type="scientific">Rhipicephalus sanguineus</name>
    <name type="common">Brown dog tick</name>
    <name type="synonym">Ixodes sanguineus</name>
    <dbReference type="NCBI Taxonomy" id="34632"/>
    <lineage>
        <taxon>Eukaryota</taxon>
        <taxon>Metazoa</taxon>
        <taxon>Ecdysozoa</taxon>
        <taxon>Arthropoda</taxon>
        <taxon>Chelicerata</taxon>
        <taxon>Arachnida</taxon>
        <taxon>Acari</taxon>
        <taxon>Parasitiformes</taxon>
        <taxon>Ixodida</taxon>
        <taxon>Ixodoidea</taxon>
        <taxon>Ixodidae</taxon>
        <taxon>Rhipicephalinae</taxon>
        <taxon>Rhipicephalus</taxon>
        <taxon>Rhipicephalus</taxon>
    </lineage>
</organism>
<evidence type="ECO:0000313" key="6">
    <source>
        <dbReference type="Proteomes" id="UP000821837"/>
    </source>
</evidence>
<evidence type="ECO:0000256" key="1">
    <source>
        <dbReference type="ARBA" id="ARBA00005771"/>
    </source>
</evidence>
<dbReference type="OrthoDB" id="205623at2759"/>
<protein>
    <recommendedName>
        <fullName evidence="4">Sulfotransferase domain-containing protein</fullName>
    </recommendedName>
</protein>
<dbReference type="PANTHER" id="PTHR11783">
    <property type="entry name" value="SULFOTRANSFERASE SULT"/>
    <property type="match status" value="1"/>
</dbReference>
<evidence type="ECO:0000313" key="5">
    <source>
        <dbReference type="EMBL" id="KAH7973019.1"/>
    </source>
</evidence>
<dbReference type="InterPro" id="IPR000863">
    <property type="entry name" value="Sulfotransferase_dom"/>
</dbReference>
<dbReference type="InterPro" id="IPR027417">
    <property type="entry name" value="P-loop_NTPase"/>
</dbReference>
<feature type="domain" description="Sulfotransferase" evidence="4">
    <location>
        <begin position="92"/>
        <end position="216"/>
    </location>
</feature>
<keyword evidence="6" id="KW-1185">Reference proteome</keyword>
<comment type="caution">
    <text evidence="5">The sequence shown here is derived from an EMBL/GenBank/DDBJ whole genome shotgun (WGS) entry which is preliminary data.</text>
</comment>
<dbReference type="EMBL" id="JABSTV010001247">
    <property type="protein sequence ID" value="KAH7973019.1"/>
    <property type="molecule type" value="Genomic_DNA"/>
</dbReference>
<dbReference type="Gene3D" id="3.40.50.300">
    <property type="entry name" value="P-loop containing nucleotide triphosphate hydrolases"/>
    <property type="match status" value="1"/>
</dbReference>
<keyword evidence="2" id="KW-0808">Transferase</keyword>
<evidence type="ECO:0000259" key="4">
    <source>
        <dbReference type="Pfam" id="PF00685"/>
    </source>
</evidence>
<evidence type="ECO:0000256" key="3">
    <source>
        <dbReference type="SAM" id="MobiDB-lite"/>
    </source>
</evidence>
<evidence type="ECO:0000256" key="2">
    <source>
        <dbReference type="ARBA" id="ARBA00022679"/>
    </source>
</evidence>
<feature type="region of interest" description="Disordered" evidence="3">
    <location>
        <begin position="1"/>
        <end position="25"/>
    </location>
</feature>
<sequence length="327" mass="37240">MTSSLDSMTRSGFNRTPSLEETMPENLCTKVGEGVTVGKFYHEVDVSSGITREPRPEDVFVVTYFSRSGGDLAQTIIHNILRGTQPPSALKVPQPMQVQGRPASVLTHLPFGLTFRSDRAKYIYIARNPYHCSVLFYEQTLNYEENSTEDALEGFPGFFEDFINGDAPCGDYLGDVLSWYERRFDDNVLFLTYEELVDELKTTVLRIADFLDEEGEHGQKLRRNRKLLEKICAEIRCHVDQESAQRVTTLKEATVAEDCARPHRDDRLRKSNLVVARQLLLENIEEGKPQRSISAIFTLDMVNQLQHRVKAVAGGNCRVVQLWRNCD</sequence>
<dbReference type="VEuPathDB" id="VectorBase:RSAN_037808"/>
<reference evidence="5" key="2">
    <citation type="submission" date="2021-09" db="EMBL/GenBank/DDBJ databases">
        <authorList>
            <person name="Jia N."/>
            <person name="Wang J."/>
            <person name="Shi W."/>
            <person name="Du L."/>
            <person name="Sun Y."/>
            <person name="Zhan W."/>
            <person name="Jiang J."/>
            <person name="Wang Q."/>
            <person name="Zhang B."/>
            <person name="Ji P."/>
            <person name="Sakyi L.B."/>
            <person name="Cui X."/>
            <person name="Yuan T."/>
            <person name="Jiang B."/>
            <person name="Yang W."/>
            <person name="Lam T.T.-Y."/>
            <person name="Chang Q."/>
            <person name="Ding S."/>
            <person name="Wang X."/>
            <person name="Zhu J."/>
            <person name="Ruan X."/>
            <person name="Zhao L."/>
            <person name="Wei J."/>
            <person name="Que T."/>
            <person name="Du C."/>
            <person name="Cheng J."/>
            <person name="Dai P."/>
            <person name="Han X."/>
            <person name="Huang E."/>
            <person name="Gao Y."/>
            <person name="Liu J."/>
            <person name="Shao H."/>
            <person name="Ye R."/>
            <person name="Li L."/>
            <person name="Wei W."/>
            <person name="Wang X."/>
            <person name="Wang C."/>
            <person name="Huo Q."/>
            <person name="Li W."/>
            <person name="Guo W."/>
            <person name="Chen H."/>
            <person name="Chen S."/>
            <person name="Zhou L."/>
            <person name="Zhou L."/>
            <person name="Ni X."/>
            <person name="Tian J."/>
            <person name="Zhou Y."/>
            <person name="Sheng Y."/>
            <person name="Liu T."/>
            <person name="Pan Y."/>
            <person name="Xia L."/>
            <person name="Li J."/>
            <person name="Zhao F."/>
            <person name="Cao W."/>
        </authorList>
    </citation>
    <scope>NUCLEOTIDE SEQUENCE</scope>
    <source>
        <strain evidence="5">Rsan-2018</strain>
        <tissue evidence="5">Larvae</tissue>
    </source>
</reference>
<proteinExistence type="inferred from homology"/>
<feature type="compositionally biased region" description="Polar residues" evidence="3">
    <location>
        <begin position="1"/>
        <end position="19"/>
    </location>
</feature>
<dbReference type="Pfam" id="PF00685">
    <property type="entry name" value="Sulfotransfer_1"/>
    <property type="match status" value="1"/>
</dbReference>
<name>A0A9D4T6E6_RHISA</name>
<comment type="similarity">
    <text evidence="1">Belongs to the sulfotransferase 1 family.</text>
</comment>
<reference evidence="5" key="1">
    <citation type="journal article" date="2020" name="Cell">
        <title>Large-Scale Comparative Analyses of Tick Genomes Elucidate Their Genetic Diversity and Vector Capacities.</title>
        <authorList>
            <consortium name="Tick Genome and Microbiome Consortium (TIGMIC)"/>
            <person name="Jia N."/>
            <person name="Wang J."/>
            <person name="Shi W."/>
            <person name="Du L."/>
            <person name="Sun Y."/>
            <person name="Zhan W."/>
            <person name="Jiang J.F."/>
            <person name="Wang Q."/>
            <person name="Zhang B."/>
            <person name="Ji P."/>
            <person name="Bell-Sakyi L."/>
            <person name="Cui X.M."/>
            <person name="Yuan T.T."/>
            <person name="Jiang B.G."/>
            <person name="Yang W.F."/>
            <person name="Lam T.T."/>
            <person name="Chang Q.C."/>
            <person name="Ding S.J."/>
            <person name="Wang X.J."/>
            <person name="Zhu J.G."/>
            <person name="Ruan X.D."/>
            <person name="Zhao L."/>
            <person name="Wei J.T."/>
            <person name="Ye R.Z."/>
            <person name="Que T.C."/>
            <person name="Du C.H."/>
            <person name="Zhou Y.H."/>
            <person name="Cheng J.X."/>
            <person name="Dai P.F."/>
            <person name="Guo W.B."/>
            <person name="Han X.H."/>
            <person name="Huang E.J."/>
            <person name="Li L.F."/>
            <person name="Wei W."/>
            <person name="Gao Y.C."/>
            <person name="Liu J.Z."/>
            <person name="Shao H.Z."/>
            <person name="Wang X."/>
            <person name="Wang C.C."/>
            <person name="Yang T.C."/>
            <person name="Huo Q.B."/>
            <person name="Li W."/>
            <person name="Chen H.Y."/>
            <person name="Chen S.E."/>
            <person name="Zhou L.G."/>
            <person name="Ni X.B."/>
            <person name="Tian J.H."/>
            <person name="Sheng Y."/>
            <person name="Liu T."/>
            <person name="Pan Y.S."/>
            <person name="Xia L.Y."/>
            <person name="Li J."/>
            <person name="Zhao F."/>
            <person name="Cao W.C."/>
        </authorList>
    </citation>
    <scope>NUCLEOTIDE SEQUENCE</scope>
    <source>
        <strain evidence="5">Rsan-2018</strain>
    </source>
</reference>
<dbReference type="AlphaFoldDB" id="A0A9D4T6E6"/>
<dbReference type="Proteomes" id="UP000821837">
    <property type="component" value="Chromosome 11"/>
</dbReference>
<accession>A0A9D4T6E6</accession>
<gene>
    <name evidence="5" type="ORF">HPB52_020452</name>
</gene>